<dbReference type="InterPro" id="IPR027417">
    <property type="entry name" value="P-loop_NTPase"/>
</dbReference>
<sequence>MAWELSHQLTESAVPHALLDGDLLCQAHPAPPHDPHRTHLTELNLSALWRNFQALGHTNLIYTNTLCVLPEAAPMFHRTLGPNAVLTRILLTATDDTTRTRLTSRELGSNLSRELANSTAKSRRLQARTPADALHIATDNRSVPALAREILAATGWPSA</sequence>
<evidence type="ECO:0000313" key="1">
    <source>
        <dbReference type="EMBL" id="MBP2473060.1"/>
    </source>
</evidence>
<dbReference type="Proteomes" id="UP001519363">
    <property type="component" value="Unassembled WGS sequence"/>
</dbReference>
<reference evidence="1 2" key="1">
    <citation type="submission" date="2021-03" db="EMBL/GenBank/DDBJ databases">
        <title>Sequencing the genomes of 1000 actinobacteria strains.</title>
        <authorList>
            <person name="Klenk H.-P."/>
        </authorList>
    </citation>
    <scope>NUCLEOTIDE SEQUENCE [LARGE SCALE GENOMIC DNA]</scope>
    <source>
        <strain evidence="1 2">DSM 44580</strain>
    </source>
</reference>
<comment type="caution">
    <text evidence="1">The sequence shown here is derived from an EMBL/GenBank/DDBJ whole genome shotgun (WGS) entry which is preliminary data.</text>
</comment>
<name>A0ABS5A917_9PSEU</name>
<protein>
    <submittedName>
        <fullName evidence="1">Uncharacterized protein</fullName>
    </submittedName>
</protein>
<proteinExistence type="predicted"/>
<organism evidence="1 2">
    <name type="scientific">Crossiella equi</name>
    <dbReference type="NCBI Taxonomy" id="130796"/>
    <lineage>
        <taxon>Bacteria</taxon>
        <taxon>Bacillati</taxon>
        <taxon>Actinomycetota</taxon>
        <taxon>Actinomycetes</taxon>
        <taxon>Pseudonocardiales</taxon>
        <taxon>Pseudonocardiaceae</taxon>
        <taxon>Crossiella</taxon>
    </lineage>
</organism>
<evidence type="ECO:0000313" key="2">
    <source>
        <dbReference type="Proteomes" id="UP001519363"/>
    </source>
</evidence>
<keyword evidence="2" id="KW-1185">Reference proteome</keyword>
<accession>A0ABS5A917</accession>
<dbReference type="EMBL" id="JAGIOO010000001">
    <property type="protein sequence ID" value="MBP2473060.1"/>
    <property type="molecule type" value="Genomic_DNA"/>
</dbReference>
<dbReference type="Gene3D" id="3.40.50.300">
    <property type="entry name" value="P-loop containing nucleotide triphosphate hydrolases"/>
    <property type="match status" value="1"/>
</dbReference>
<gene>
    <name evidence="1" type="ORF">JOF53_001932</name>
</gene>